<proteinExistence type="predicted"/>
<organism evidence="2">
    <name type="scientific">Gracilinema caldarium</name>
    <dbReference type="NCBI Taxonomy" id="215591"/>
    <lineage>
        <taxon>Bacteria</taxon>
        <taxon>Pseudomonadati</taxon>
        <taxon>Spirochaetota</taxon>
        <taxon>Spirochaetia</taxon>
        <taxon>Spirochaetales</taxon>
        <taxon>Breznakiellaceae</taxon>
        <taxon>Gracilinema</taxon>
    </lineage>
</organism>
<dbReference type="EMBL" id="DSVL01000147">
    <property type="protein sequence ID" value="HFH28830.1"/>
    <property type="molecule type" value="Genomic_DNA"/>
</dbReference>
<evidence type="ECO:0000259" key="1">
    <source>
        <dbReference type="Pfam" id="PF01973"/>
    </source>
</evidence>
<gene>
    <name evidence="2" type="ORF">ENS59_04875</name>
</gene>
<feature type="domain" description="6-hydroxymethylpterin diphosphokinase MptE-like" evidence="1">
    <location>
        <begin position="181"/>
        <end position="350"/>
    </location>
</feature>
<dbReference type="Pfam" id="PF01973">
    <property type="entry name" value="MptE-like"/>
    <property type="match status" value="1"/>
</dbReference>
<sequence>MQTSEGSSQAYRDIQIFCTPSGDPSLKYRGIWLHSSRNPREEAKRFVQSAITINKEQNRFPIILLGFGLGYTAESIREQYPENPLIIIEPSPEILLRAFETRDLSSLLGSTGIIFIVDRDMDTILSVLPLFSAKPMFVIPRPYREAEPELAKALLDTLSLWETKNTVNKATVQKFGKRWVKNIVANQQYLTNTPGIRNFARVFSAVPALVVAAGPSLDEVLPYIPALYERCLIISVDTALRALLRTGIEPDFVVVVDPQYWNARHLDFCEAPKACIVTEIGVYPSVLRHYFEHRLLCSSLYPLGSYLEKDVDPKGRLGAGGSVSTTALDLALYLGAQPVYIAGLDLAYPDFKTHFTGALFEERAFVRSNRFLPAETQSYQSLMGAQPFYAPCASGGRVLTDTRLSLYTTWFESRLRQLPPGICKSLAPKGIHIPGLDLGTVENLLTLPVIRPLLQERISSLFKDLKEQFYAREYQEQLRMAWEKKQHTLVRDIKDLYTITQRGKKTVETLRSEMEQGFINMFDEKLAELDQLNEQIAQSSIKDIAGFLFSEKRGSESADALASYLDSLHSFYTGLLESLEYQLFLFKQ</sequence>
<dbReference type="InterPro" id="IPR002826">
    <property type="entry name" value="MptE-like"/>
</dbReference>
<protein>
    <submittedName>
        <fullName evidence="2">DUF115 domain-containing protein</fullName>
    </submittedName>
</protein>
<accession>A0A7C3EBX8</accession>
<dbReference type="AlphaFoldDB" id="A0A7C3EBX8"/>
<dbReference type="PANTHER" id="PTHR41786">
    <property type="entry name" value="MOTILITY ACCESSORY FACTOR MAF"/>
    <property type="match status" value="1"/>
</dbReference>
<name>A0A7C3EBX8_9SPIR</name>
<evidence type="ECO:0000313" key="2">
    <source>
        <dbReference type="EMBL" id="HFH28830.1"/>
    </source>
</evidence>
<comment type="caution">
    <text evidence="2">The sequence shown here is derived from an EMBL/GenBank/DDBJ whole genome shotgun (WGS) entry which is preliminary data.</text>
</comment>
<dbReference type="PANTHER" id="PTHR41786:SF1">
    <property type="entry name" value="6-HYDROXYMETHYLPTERIN DIPHOSPHOKINASE MPTE-LIKE DOMAIN-CONTAINING PROTEIN"/>
    <property type="match status" value="1"/>
</dbReference>
<reference evidence="2" key="1">
    <citation type="journal article" date="2020" name="mSystems">
        <title>Genome- and Community-Level Interaction Insights into Carbon Utilization and Element Cycling Functions of Hydrothermarchaeota in Hydrothermal Sediment.</title>
        <authorList>
            <person name="Zhou Z."/>
            <person name="Liu Y."/>
            <person name="Xu W."/>
            <person name="Pan J."/>
            <person name="Luo Z.H."/>
            <person name="Li M."/>
        </authorList>
    </citation>
    <scope>NUCLEOTIDE SEQUENCE [LARGE SCALE GENOMIC DNA]</scope>
    <source>
        <strain evidence="2">SpSt-503</strain>
    </source>
</reference>